<comment type="caution">
    <text evidence="2">The sequence shown here is derived from an EMBL/GenBank/DDBJ whole genome shotgun (WGS) entry which is preliminary data.</text>
</comment>
<dbReference type="Gene3D" id="3.30.700.10">
    <property type="entry name" value="Glycoprotein, Type 4 Pilin"/>
    <property type="match status" value="1"/>
</dbReference>
<evidence type="ECO:0000313" key="2">
    <source>
        <dbReference type="EMBL" id="MFC3851942.1"/>
    </source>
</evidence>
<dbReference type="PROSITE" id="PS00409">
    <property type="entry name" value="PROKAR_NTER_METHYL"/>
    <property type="match status" value="1"/>
</dbReference>
<organism evidence="2 3">
    <name type="scientific">Saccharospirillum mangrovi</name>
    <dbReference type="NCBI Taxonomy" id="2161747"/>
    <lineage>
        <taxon>Bacteria</taxon>
        <taxon>Pseudomonadati</taxon>
        <taxon>Pseudomonadota</taxon>
        <taxon>Gammaproteobacteria</taxon>
        <taxon>Oceanospirillales</taxon>
        <taxon>Saccharospirillaceae</taxon>
        <taxon>Saccharospirillum</taxon>
    </lineage>
</organism>
<dbReference type="InterPro" id="IPR045584">
    <property type="entry name" value="Pilin-like"/>
</dbReference>
<protein>
    <submittedName>
        <fullName evidence="2">Type II secretion system protein</fullName>
    </submittedName>
</protein>
<keyword evidence="1" id="KW-0812">Transmembrane</keyword>
<dbReference type="NCBIfam" id="TIGR02532">
    <property type="entry name" value="IV_pilin_GFxxxE"/>
    <property type="match status" value="1"/>
</dbReference>
<dbReference type="EMBL" id="JBHRYR010000002">
    <property type="protein sequence ID" value="MFC3851942.1"/>
    <property type="molecule type" value="Genomic_DNA"/>
</dbReference>
<feature type="transmembrane region" description="Helical" evidence="1">
    <location>
        <begin position="12"/>
        <end position="30"/>
    </location>
</feature>
<dbReference type="InterPro" id="IPR012902">
    <property type="entry name" value="N_methyl_site"/>
</dbReference>
<accession>A0ABV7ZX20</accession>
<dbReference type="SUPFAM" id="SSF54523">
    <property type="entry name" value="Pili subunits"/>
    <property type="match status" value="1"/>
</dbReference>
<dbReference type="Pfam" id="PF07963">
    <property type="entry name" value="N_methyl"/>
    <property type="match status" value="1"/>
</dbReference>
<proteinExistence type="predicted"/>
<keyword evidence="1" id="KW-1133">Transmembrane helix</keyword>
<keyword evidence="1" id="KW-0472">Membrane</keyword>
<evidence type="ECO:0000313" key="3">
    <source>
        <dbReference type="Proteomes" id="UP001595617"/>
    </source>
</evidence>
<gene>
    <name evidence="2" type="ORF">ACFOOG_03760</name>
</gene>
<name>A0ABV7ZX20_9GAMM</name>
<sequence>MDKMNKARGFTLIELIMVIVILGVLSAFALPRFVDFGDDALTASQAGMSGAVKSTHGILVAQERVSGSIDFPTVTELAAGVDGDGITAVATGVQVTINGDTYIVPTFTDATCDTATAAVGDAVECVGEI</sequence>
<dbReference type="Proteomes" id="UP001595617">
    <property type="component" value="Unassembled WGS sequence"/>
</dbReference>
<keyword evidence="3" id="KW-1185">Reference proteome</keyword>
<evidence type="ECO:0000256" key="1">
    <source>
        <dbReference type="SAM" id="Phobius"/>
    </source>
</evidence>
<reference evidence="3" key="1">
    <citation type="journal article" date="2019" name="Int. J. Syst. Evol. Microbiol.">
        <title>The Global Catalogue of Microorganisms (GCM) 10K type strain sequencing project: providing services to taxonomists for standard genome sequencing and annotation.</title>
        <authorList>
            <consortium name="The Broad Institute Genomics Platform"/>
            <consortium name="The Broad Institute Genome Sequencing Center for Infectious Disease"/>
            <person name="Wu L."/>
            <person name="Ma J."/>
        </authorList>
    </citation>
    <scope>NUCLEOTIDE SEQUENCE [LARGE SCALE GENOMIC DNA]</scope>
    <source>
        <strain evidence="3">IBRC 10765</strain>
    </source>
</reference>
<dbReference type="RefSeq" id="WP_380693512.1">
    <property type="nucleotide sequence ID" value="NZ_JBHRYR010000002.1"/>
</dbReference>